<evidence type="ECO:0000259" key="5">
    <source>
        <dbReference type="Pfam" id="PF00884"/>
    </source>
</evidence>
<dbReference type="InterPro" id="IPR000917">
    <property type="entry name" value="Sulfatase_N"/>
</dbReference>
<dbReference type="PROSITE" id="PS00523">
    <property type="entry name" value="SULFATASE_1"/>
    <property type="match status" value="1"/>
</dbReference>
<proteinExistence type="inferred from homology"/>
<dbReference type="InterPro" id="IPR017850">
    <property type="entry name" value="Alkaline_phosphatase_core_sf"/>
</dbReference>
<dbReference type="EMBL" id="BRLB01000001">
    <property type="protein sequence ID" value="GKX27961.1"/>
    <property type="molecule type" value="Genomic_DNA"/>
</dbReference>
<dbReference type="CDD" id="cd16146">
    <property type="entry name" value="ARS_like"/>
    <property type="match status" value="1"/>
</dbReference>
<dbReference type="AlphaFoldDB" id="A0A9W6DD17"/>
<evidence type="ECO:0000256" key="1">
    <source>
        <dbReference type="ARBA" id="ARBA00008779"/>
    </source>
</evidence>
<dbReference type="GO" id="GO:0004065">
    <property type="term" value="F:arylsulfatase activity"/>
    <property type="evidence" value="ECO:0007669"/>
    <property type="project" value="TreeGrafter"/>
</dbReference>
<dbReference type="PANTHER" id="PTHR42693:SF53">
    <property type="entry name" value="ENDO-4-O-SULFATASE"/>
    <property type="match status" value="1"/>
</dbReference>
<feature type="domain" description="Sulfatase N-terminal" evidence="5">
    <location>
        <begin position="4"/>
        <end position="319"/>
    </location>
</feature>
<evidence type="ECO:0000256" key="3">
    <source>
        <dbReference type="ARBA" id="ARBA00022801"/>
    </source>
</evidence>
<reference evidence="6" key="1">
    <citation type="submission" date="2022-06" db="EMBL/GenBank/DDBJ databases">
        <title>Vallitalea longa sp. nov., an anaerobic bacterium isolated from marine sediment.</title>
        <authorList>
            <person name="Hirano S."/>
            <person name="Terahara T."/>
            <person name="Mori K."/>
            <person name="Hamada M."/>
            <person name="Matsumoto R."/>
            <person name="Kobayashi T."/>
        </authorList>
    </citation>
    <scope>NUCLEOTIDE SEQUENCE</scope>
    <source>
        <strain evidence="6">SH18-1</strain>
    </source>
</reference>
<keyword evidence="3" id="KW-0378">Hydrolase</keyword>
<name>A0A9W6DD17_9FIRM</name>
<dbReference type="InterPro" id="IPR024607">
    <property type="entry name" value="Sulfatase_CS"/>
</dbReference>
<gene>
    <name evidence="6" type="ORF">SH1V18_04410</name>
</gene>
<sequence length="582" mass="67168">MKRPNIVFVLTDDQGYGDLGCHGNNIIKTPCIDNFYNESVRLKDFHVGPTCAPTRAGLMTGHYANSTGVWHTIGGRSLLRQDEWTIADALKENGYETGIFGKWHLGDTYPYRPSDRGFNKSIIHKGGGVGQTPDYWGNDYFDDTYYDDNQPKRFSGYCTDIFYNEAMKFIEEKRDNPFFCYIACNAPHEPYNVPQKYEDIYQDDNINKDRKKFYGMISNIDENFGKLINKLEELNIIDDTILIFMTDNGSSGGAVLDENEQVIDGYNGGFRGLKGSEYEGGHHVPFFIRYPRLGIQGGKDIDELTANIDFMPTILDLCNVEIPRNREVDGISLKNLLTGKDITLEERYVVTDSQRVTDPIKWKQSSVMKGNWRLINGTELYNIKNDTSQKVDVSNLYKDKVDNMRLAYDRWWDKVTGKIEQDVPILFGDNDCILTTHDTRGDGDDCAWNQGEIRAGKRTSSYWEIEIEKDGTYELEICRWPRTHRRNICEGIDGDDIIYNKKEIHDKYENWYTGGTSIDIEKVVIDICEKQYEIDVDNDDSSIVSNIDLVKGKTKAYIHFIDRNSRHYAAYYVYVRRLKKFD</sequence>
<dbReference type="GO" id="GO:0046872">
    <property type="term" value="F:metal ion binding"/>
    <property type="evidence" value="ECO:0007669"/>
    <property type="project" value="UniProtKB-KW"/>
</dbReference>
<comment type="caution">
    <text evidence="6">The sequence shown here is derived from an EMBL/GenBank/DDBJ whole genome shotgun (WGS) entry which is preliminary data.</text>
</comment>
<protein>
    <submittedName>
        <fullName evidence="6">N-acetylgalactosamine-6-sulfatase</fullName>
    </submittedName>
</protein>
<dbReference type="SUPFAM" id="SSF53649">
    <property type="entry name" value="Alkaline phosphatase-like"/>
    <property type="match status" value="1"/>
</dbReference>
<dbReference type="InterPro" id="IPR050738">
    <property type="entry name" value="Sulfatase"/>
</dbReference>
<evidence type="ECO:0000256" key="2">
    <source>
        <dbReference type="ARBA" id="ARBA00022723"/>
    </source>
</evidence>
<evidence type="ECO:0000256" key="4">
    <source>
        <dbReference type="ARBA" id="ARBA00022837"/>
    </source>
</evidence>
<dbReference type="PANTHER" id="PTHR42693">
    <property type="entry name" value="ARYLSULFATASE FAMILY MEMBER"/>
    <property type="match status" value="1"/>
</dbReference>
<keyword evidence="2" id="KW-0479">Metal-binding</keyword>
<dbReference type="Gene3D" id="3.40.720.10">
    <property type="entry name" value="Alkaline Phosphatase, subunit A"/>
    <property type="match status" value="1"/>
</dbReference>
<dbReference type="RefSeq" id="WP_281811778.1">
    <property type="nucleotide sequence ID" value="NZ_BRLB01000001.1"/>
</dbReference>
<dbReference type="Pfam" id="PF00884">
    <property type="entry name" value="Sulfatase"/>
    <property type="match status" value="1"/>
</dbReference>
<keyword evidence="4" id="KW-0106">Calcium</keyword>
<dbReference type="FunFam" id="3.40.720.10:FF:000070">
    <property type="entry name" value="Arylsulfatase A"/>
    <property type="match status" value="1"/>
</dbReference>
<keyword evidence="7" id="KW-1185">Reference proteome</keyword>
<dbReference type="Proteomes" id="UP001144256">
    <property type="component" value="Unassembled WGS sequence"/>
</dbReference>
<organism evidence="6 7">
    <name type="scientific">Vallitalea longa</name>
    <dbReference type="NCBI Taxonomy" id="2936439"/>
    <lineage>
        <taxon>Bacteria</taxon>
        <taxon>Bacillati</taxon>
        <taxon>Bacillota</taxon>
        <taxon>Clostridia</taxon>
        <taxon>Lachnospirales</taxon>
        <taxon>Vallitaleaceae</taxon>
        <taxon>Vallitalea</taxon>
    </lineage>
</organism>
<comment type="similarity">
    <text evidence="1">Belongs to the sulfatase family.</text>
</comment>
<evidence type="ECO:0000313" key="6">
    <source>
        <dbReference type="EMBL" id="GKX27961.1"/>
    </source>
</evidence>
<evidence type="ECO:0000313" key="7">
    <source>
        <dbReference type="Proteomes" id="UP001144256"/>
    </source>
</evidence>
<accession>A0A9W6DD17</accession>